<evidence type="ECO:0000259" key="10">
    <source>
        <dbReference type="Pfam" id="PF25988"/>
    </source>
</evidence>
<feature type="domain" description="CyaD-like alpha-helical hairpin" evidence="10">
    <location>
        <begin position="130"/>
        <end position="305"/>
    </location>
</feature>
<name>A0A845GR93_9BURK</name>
<dbReference type="NCBIfam" id="TIGR01843">
    <property type="entry name" value="type_I_hlyD"/>
    <property type="match status" value="1"/>
</dbReference>
<dbReference type="PANTHER" id="PTHR30386">
    <property type="entry name" value="MEMBRANE FUSION SUBUNIT OF EMRAB-TOLC MULTIDRUG EFFLUX PUMP"/>
    <property type="match status" value="1"/>
</dbReference>
<dbReference type="Gene3D" id="2.40.30.170">
    <property type="match status" value="1"/>
</dbReference>
<dbReference type="Pfam" id="PF26002">
    <property type="entry name" value="Beta-barrel_AprE"/>
    <property type="match status" value="1"/>
</dbReference>
<proteinExistence type="inferred from homology"/>
<dbReference type="Pfam" id="PF25988">
    <property type="entry name" value="HH_CyaD"/>
    <property type="match status" value="1"/>
</dbReference>
<keyword evidence="4 9" id="KW-1003">Cell membrane</keyword>
<dbReference type="Gene3D" id="2.40.50.100">
    <property type="match status" value="1"/>
</dbReference>
<evidence type="ECO:0000256" key="7">
    <source>
        <dbReference type="ARBA" id="ARBA00022989"/>
    </source>
</evidence>
<dbReference type="AlphaFoldDB" id="A0A845GR93"/>
<gene>
    <name evidence="12" type="ORF">GTP90_15115</name>
</gene>
<organism evidence="12 13">
    <name type="scientific">Duganella vulcania</name>
    <dbReference type="NCBI Taxonomy" id="2692166"/>
    <lineage>
        <taxon>Bacteria</taxon>
        <taxon>Pseudomonadati</taxon>
        <taxon>Pseudomonadota</taxon>
        <taxon>Betaproteobacteria</taxon>
        <taxon>Burkholderiales</taxon>
        <taxon>Oxalobacteraceae</taxon>
        <taxon>Telluria group</taxon>
        <taxon>Duganella</taxon>
    </lineage>
</organism>
<protein>
    <recommendedName>
        <fullName evidence="9">Membrane fusion protein (MFP) family protein</fullName>
    </recommendedName>
</protein>
<comment type="caution">
    <text evidence="12">The sequence shown here is derived from an EMBL/GenBank/DDBJ whole genome shotgun (WGS) entry which is preliminary data.</text>
</comment>
<sequence length="455" mass="51171">MKIFHRALAYGDLIRKYKETFSYVWKNRSKFKTGLFNSVEAEFLPAALSLQERPISVTIKWTARILILLIFSTLIWSIVGKVDIVVNASGKIIPRGRIKSIASVDVASVTALHVVEGQHVKSGEILIELDSSEIDAEKDKAQTERIDAILQMERSRALIMAIDRIQAPAIYSIEKLNKSYHIQIPKEKWAEEQAHVEGIFNDFVAKLNRVDGDIKKYARALELATERANDYKELFKNHDIPYHAWLEKEESRGNLFSQNEDAKNQRASLVAETKKVAFDQYSEGSKLSNSYNSDAIRSAAHSKLLILRSPVDGVIQQLNVHSVGSVVPAAQTLMQIIPSGDNIIVEAFIENKDIGFIQEGQFAQVKVDAFDFGTYGTISGTVKQVAHDAISDEKKGWIYPVNIGMMKSSMLIENKEINLSPGMSVNVEIRTGRRRIIEYILSPLVKHGHEALHER</sequence>
<keyword evidence="8 9" id="KW-0472">Membrane</keyword>
<keyword evidence="6 9" id="KW-0812">Transmembrane</keyword>
<evidence type="ECO:0000256" key="6">
    <source>
        <dbReference type="ARBA" id="ARBA00022692"/>
    </source>
</evidence>
<evidence type="ECO:0000256" key="9">
    <source>
        <dbReference type="RuleBase" id="RU365093"/>
    </source>
</evidence>
<dbReference type="GO" id="GO:0005886">
    <property type="term" value="C:plasma membrane"/>
    <property type="evidence" value="ECO:0007669"/>
    <property type="project" value="UniProtKB-SubCell"/>
</dbReference>
<comment type="similarity">
    <text evidence="2 9">Belongs to the membrane fusion protein (MFP) (TC 8.A.1) family.</text>
</comment>
<dbReference type="InterPro" id="IPR050739">
    <property type="entry name" value="MFP"/>
</dbReference>
<dbReference type="RefSeq" id="WP_161084328.1">
    <property type="nucleotide sequence ID" value="NZ_WWCX01000023.1"/>
</dbReference>
<feature type="transmembrane region" description="Helical" evidence="9">
    <location>
        <begin position="61"/>
        <end position="79"/>
    </location>
</feature>
<dbReference type="PANTHER" id="PTHR30386:SF27">
    <property type="entry name" value="MEMBRANE FUSION PROTEIN (MFP) FAMILY PROTEIN"/>
    <property type="match status" value="1"/>
</dbReference>
<evidence type="ECO:0000256" key="8">
    <source>
        <dbReference type="ARBA" id="ARBA00023136"/>
    </source>
</evidence>
<dbReference type="PRINTS" id="PR01490">
    <property type="entry name" value="RTXTOXIND"/>
</dbReference>
<dbReference type="EMBL" id="WWCX01000023">
    <property type="protein sequence ID" value="MYM95197.1"/>
    <property type="molecule type" value="Genomic_DNA"/>
</dbReference>
<evidence type="ECO:0000256" key="1">
    <source>
        <dbReference type="ARBA" id="ARBA00004377"/>
    </source>
</evidence>
<accession>A0A845GR93</accession>
<dbReference type="InterPro" id="IPR006144">
    <property type="entry name" value="Secretion_HlyD_CS"/>
</dbReference>
<keyword evidence="5 9" id="KW-0997">Cell inner membrane</keyword>
<feature type="domain" description="AprE-like beta-barrel" evidence="11">
    <location>
        <begin position="344"/>
        <end position="432"/>
    </location>
</feature>
<comment type="subcellular location">
    <subcellularLocation>
        <location evidence="1 9">Cell inner membrane</location>
        <topology evidence="1 9">Single-pass membrane protein</topology>
    </subcellularLocation>
</comment>
<evidence type="ECO:0000256" key="2">
    <source>
        <dbReference type="ARBA" id="ARBA00009477"/>
    </source>
</evidence>
<keyword evidence="7 9" id="KW-1133">Transmembrane helix</keyword>
<evidence type="ECO:0000313" key="13">
    <source>
        <dbReference type="Proteomes" id="UP000447355"/>
    </source>
</evidence>
<dbReference type="GO" id="GO:0009306">
    <property type="term" value="P:protein secretion"/>
    <property type="evidence" value="ECO:0007669"/>
    <property type="project" value="InterPro"/>
</dbReference>
<evidence type="ECO:0000256" key="3">
    <source>
        <dbReference type="ARBA" id="ARBA00022448"/>
    </source>
</evidence>
<dbReference type="SUPFAM" id="SSF111369">
    <property type="entry name" value="HlyD-like secretion proteins"/>
    <property type="match status" value="1"/>
</dbReference>
<evidence type="ECO:0000313" key="12">
    <source>
        <dbReference type="EMBL" id="MYM95197.1"/>
    </source>
</evidence>
<dbReference type="InterPro" id="IPR058982">
    <property type="entry name" value="Beta-barrel_AprE"/>
</dbReference>
<dbReference type="InterPro" id="IPR059040">
    <property type="entry name" value="HH_CyaD-like"/>
</dbReference>
<keyword evidence="3 9" id="KW-0813">Transport</keyword>
<reference evidence="12" key="1">
    <citation type="submission" date="2019-12" db="EMBL/GenBank/DDBJ databases">
        <title>Novel species isolated from a subtropical stream in China.</title>
        <authorList>
            <person name="Lu H."/>
        </authorList>
    </citation>
    <scope>NUCLEOTIDE SEQUENCE [LARGE SCALE GENOMIC DNA]</scope>
    <source>
        <strain evidence="12">FT81W</strain>
    </source>
</reference>
<dbReference type="Proteomes" id="UP000447355">
    <property type="component" value="Unassembled WGS sequence"/>
</dbReference>
<dbReference type="InterPro" id="IPR010129">
    <property type="entry name" value="T1SS_HlyD"/>
</dbReference>
<evidence type="ECO:0000256" key="4">
    <source>
        <dbReference type="ARBA" id="ARBA00022475"/>
    </source>
</evidence>
<evidence type="ECO:0000256" key="5">
    <source>
        <dbReference type="ARBA" id="ARBA00022519"/>
    </source>
</evidence>
<dbReference type="PROSITE" id="PS00543">
    <property type="entry name" value="HLYD_FAMILY"/>
    <property type="match status" value="1"/>
</dbReference>
<evidence type="ECO:0000259" key="11">
    <source>
        <dbReference type="Pfam" id="PF26002"/>
    </source>
</evidence>